<evidence type="ECO:0000259" key="13">
    <source>
        <dbReference type="Pfam" id="PF08451"/>
    </source>
</evidence>
<keyword evidence="9" id="KW-0378">Hydrolase</keyword>
<dbReference type="GO" id="GO:0046103">
    <property type="term" value="P:inosine biosynthetic process"/>
    <property type="evidence" value="ECO:0007669"/>
    <property type="project" value="TreeGrafter"/>
</dbReference>
<evidence type="ECO:0000256" key="4">
    <source>
        <dbReference type="ARBA" id="ARBA00012784"/>
    </source>
</evidence>
<dbReference type="EnsemblMetazoa" id="GBRI015712-RA">
    <property type="protein sequence ID" value="GBRI015712-PA"/>
    <property type="gene ID" value="GBRI015712"/>
</dbReference>
<feature type="chain" id="PRO_5008400277" description="Adenosine deaminase" evidence="11">
    <location>
        <begin position="19"/>
        <end position="506"/>
    </location>
</feature>
<protein>
    <recommendedName>
        <fullName evidence="5">Adenosine deaminase</fullName>
        <ecNumber evidence="4">3.5.4.4</ecNumber>
    </recommendedName>
</protein>
<dbReference type="FunFam" id="3.20.20.140:FF:000017">
    <property type="entry name" value="Adenosine deaminase 2"/>
    <property type="match status" value="1"/>
</dbReference>
<dbReference type="STRING" id="37001.A0A1A9WDK6"/>
<accession>A0A1A9WDK6</accession>
<reference evidence="14" key="2">
    <citation type="submission" date="2020-05" db="UniProtKB">
        <authorList>
            <consortium name="EnsemblMetazoa"/>
        </authorList>
    </citation>
    <scope>IDENTIFICATION</scope>
    <source>
        <strain evidence="14">IAEA</strain>
    </source>
</reference>
<evidence type="ECO:0000256" key="8">
    <source>
        <dbReference type="ARBA" id="ARBA00022729"/>
    </source>
</evidence>
<proteinExistence type="inferred from homology"/>
<dbReference type="SUPFAM" id="SSF51556">
    <property type="entry name" value="Metallo-dependent hydrolases"/>
    <property type="match status" value="1"/>
</dbReference>
<comment type="similarity">
    <text evidence="3">Belongs to the metallo-dependent hydrolases superfamily. Adenosine and AMP deaminases family. ADGF subfamily.</text>
</comment>
<comment type="cofactor">
    <cofactor evidence="1">
        <name>Zn(2+)</name>
        <dbReference type="ChEBI" id="CHEBI:29105"/>
    </cofactor>
</comment>
<evidence type="ECO:0000313" key="15">
    <source>
        <dbReference type="Proteomes" id="UP000091820"/>
    </source>
</evidence>
<evidence type="ECO:0000256" key="11">
    <source>
        <dbReference type="SAM" id="SignalP"/>
    </source>
</evidence>
<dbReference type="GO" id="GO:0005615">
    <property type="term" value="C:extracellular space"/>
    <property type="evidence" value="ECO:0007669"/>
    <property type="project" value="InterPro"/>
</dbReference>
<dbReference type="GO" id="GO:0004000">
    <property type="term" value="F:adenosine deaminase activity"/>
    <property type="evidence" value="ECO:0007669"/>
    <property type="project" value="InterPro"/>
</dbReference>
<evidence type="ECO:0000256" key="3">
    <source>
        <dbReference type="ARBA" id="ARBA00006083"/>
    </source>
</evidence>
<organism evidence="14 15">
    <name type="scientific">Glossina brevipalpis</name>
    <dbReference type="NCBI Taxonomy" id="37001"/>
    <lineage>
        <taxon>Eukaryota</taxon>
        <taxon>Metazoa</taxon>
        <taxon>Ecdysozoa</taxon>
        <taxon>Arthropoda</taxon>
        <taxon>Hexapoda</taxon>
        <taxon>Insecta</taxon>
        <taxon>Pterygota</taxon>
        <taxon>Neoptera</taxon>
        <taxon>Endopterygota</taxon>
        <taxon>Diptera</taxon>
        <taxon>Brachycera</taxon>
        <taxon>Muscomorpha</taxon>
        <taxon>Hippoboscoidea</taxon>
        <taxon>Glossinidae</taxon>
        <taxon>Glossina</taxon>
    </lineage>
</organism>
<sequence length="506" mass="58447">MLRVKLIIILVLYGVITSAIDQEYQDSRSKLIKSENRRKLGAKLNLTEKEKQVNRTFMTHKYNELSLASKDPSKYAPSMHFFKAKHLIEKSAVFKFLKKMPKGGALHLHALASVSPEWIIKNITYLSGMKKCINLAKAPVLTFRPNAEPHMCSTDYIDVNEERKSTHAEKYDKKLAAAFNLFTPTPEKDYPSINKVWGRFVQMFFGVWDALHYLPAAKAFYWRLLEELYEDNIMYAELRVELFRLYTEEGRLDREQSILQIWEITEQFKKEHPDFLGIRLIYNVLRSSKPQELQEYFSRAQNYTTRQPDKLVGFDLSGPEDSDPRLLKFADDLIKLSDKTKFFFHAGETNSYGNTDLNLVDAILLNTTRIGLGYALPKHPVLMKIVKKKDIAVEVCPISNQVLHLVEDLRNHPGAILMANNIPMVISNDAPAFWGVQGLSYDYYYTIMSLASKQAGLKTLKQLVFNSIKYSALPDQEKEMAETKLEEKWNQFIDNMLADPEFNTLK</sequence>
<dbReference type="InterPro" id="IPR001365">
    <property type="entry name" value="A_deaminase_dom"/>
</dbReference>
<dbReference type="AlphaFoldDB" id="A0A1A9WDK6"/>
<reference evidence="15" key="1">
    <citation type="submission" date="2014-03" db="EMBL/GenBank/DDBJ databases">
        <authorList>
            <person name="Aksoy S."/>
            <person name="Warren W."/>
            <person name="Wilson R.K."/>
        </authorList>
    </citation>
    <scope>NUCLEOTIDE SEQUENCE [LARGE SCALE GENOMIC DNA]</scope>
    <source>
        <strain evidence="15">IAEA</strain>
    </source>
</reference>
<evidence type="ECO:0000256" key="5">
    <source>
        <dbReference type="ARBA" id="ARBA00018099"/>
    </source>
</evidence>
<dbReference type="InterPro" id="IPR006330">
    <property type="entry name" value="Ado/ade_deaminase"/>
</dbReference>
<feature type="domain" description="Adenosine deaminase" evidence="12">
    <location>
        <begin position="195"/>
        <end position="480"/>
    </location>
</feature>
<dbReference type="PANTHER" id="PTHR11409:SF39">
    <property type="entry name" value="ADENOSINE DEAMINASE 2"/>
    <property type="match status" value="1"/>
</dbReference>
<keyword evidence="8 11" id="KW-0732">Signal</keyword>
<dbReference type="CDD" id="cd01321">
    <property type="entry name" value="ADGF"/>
    <property type="match status" value="1"/>
</dbReference>
<evidence type="ECO:0000256" key="2">
    <source>
        <dbReference type="ARBA" id="ARBA00004613"/>
    </source>
</evidence>
<dbReference type="Proteomes" id="UP000091820">
    <property type="component" value="Unassembled WGS sequence"/>
</dbReference>
<dbReference type="Pfam" id="PF00962">
    <property type="entry name" value="A_deaminase"/>
    <property type="match status" value="1"/>
</dbReference>
<comment type="catalytic activity">
    <reaction evidence="10">
        <text>adenosine + H2O + H(+) = inosine + NH4(+)</text>
        <dbReference type="Rhea" id="RHEA:24408"/>
        <dbReference type="ChEBI" id="CHEBI:15377"/>
        <dbReference type="ChEBI" id="CHEBI:15378"/>
        <dbReference type="ChEBI" id="CHEBI:16335"/>
        <dbReference type="ChEBI" id="CHEBI:17596"/>
        <dbReference type="ChEBI" id="CHEBI:28938"/>
        <dbReference type="EC" id="3.5.4.4"/>
    </reaction>
</comment>
<dbReference type="GO" id="GO:0046872">
    <property type="term" value="F:metal ion binding"/>
    <property type="evidence" value="ECO:0007669"/>
    <property type="project" value="UniProtKB-KW"/>
</dbReference>
<dbReference type="InterPro" id="IPR013659">
    <property type="entry name" value="A_deaminase_N"/>
</dbReference>
<keyword evidence="15" id="KW-1185">Reference proteome</keyword>
<evidence type="ECO:0000313" key="14">
    <source>
        <dbReference type="EnsemblMetazoa" id="GBRI015712-PA"/>
    </source>
</evidence>
<evidence type="ECO:0000259" key="12">
    <source>
        <dbReference type="Pfam" id="PF00962"/>
    </source>
</evidence>
<dbReference type="InterPro" id="IPR006331">
    <property type="entry name" value="ADGF"/>
</dbReference>
<dbReference type="GO" id="GO:0006154">
    <property type="term" value="P:adenosine catabolic process"/>
    <property type="evidence" value="ECO:0007669"/>
    <property type="project" value="InterPro"/>
</dbReference>
<dbReference type="VEuPathDB" id="VectorBase:GBRI015712"/>
<dbReference type="EC" id="3.5.4.4" evidence="4"/>
<feature type="domain" description="Adenosine/AMP deaminase N-terminal" evidence="13">
    <location>
        <begin position="18"/>
        <end position="97"/>
    </location>
</feature>
<keyword evidence="7" id="KW-0479">Metal-binding</keyword>
<name>A0A1A9WDK6_9MUSC</name>
<evidence type="ECO:0000256" key="1">
    <source>
        <dbReference type="ARBA" id="ARBA00001947"/>
    </source>
</evidence>
<dbReference type="Pfam" id="PF08451">
    <property type="entry name" value="A_deaminase_N"/>
    <property type="match status" value="1"/>
</dbReference>
<evidence type="ECO:0000256" key="9">
    <source>
        <dbReference type="ARBA" id="ARBA00022801"/>
    </source>
</evidence>
<dbReference type="NCBIfam" id="TIGR01431">
    <property type="entry name" value="adm_rel"/>
    <property type="match status" value="1"/>
</dbReference>
<evidence type="ECO:0000256" key="6">
    <source>
        <dbReference type="ARBA" id="ARBA00022525"/>
    </source>
</evidence>
<evidence type="ECO:0000256" key="10">
    <source>
        <dbReference type="ARBA" id="ARBA00047764"/>
    </source>
</evidence>
<dbReference type="InterPro" id="IPR032466">
    <property type="entry name" value="Metal_Hydrolase"/>
</dbReference>
<comment type="subcellular location">
    <subcellularLocation>
        <location evidence="2">Secreted</location>
    </subcellularLocation>
</comment>
<dbReference type="PANTHER" id="PTHR11409">
    <property type="entry name" value="ADENOSINE DEAMINASE"/>
    <property type="match status" value="1"/>
</dbReference>
<evidence type="ECO:0000256" key="7">
    <source>
        <dbReference type="ARBA" id="ARBA00022723"/>
    </source>
</evidence>
<dbReference type="Gene3D" id="3.20.20.140">
    <property type="entry name" value="Metal-dependent hydrolases"/>
    <property type="match status" value="1"/>
</dbReference>
<feature type="signal peptide" evidence="11">
    <location>
        <begin position="1"/>
        <end position="18"/>
    </location>
</feature>
<keyword evidence="6" id="KW-0964">Secreted</keyword>